<reference evidence="1 2" key="1">
    <citation type="submission" date="2018-11" db="EMBL/GenBank/DDBJ databases">
        <title>Genomic profiling of Staphylococcus species from a Poultry farm system in KwaZulu-Natal, South Africa.</title>
        <authorList>
            <person name="Amoako D.G."/>
            <person name="Somboro A.M."/>
            <person name="Abia A.L.K."/>
            <person name="Bester L.A."/>
            <person name="Essack S.Y."/>
        </authorList>
    </citation>
    <scope>NUCLEOTIDE SEQUENCE [LARGE SCALE GENOMIC DNA]</scope>
    <source>
        <strain evidence="1 2">SA12</strain>
    </source>
</reference>
<dbReference type="AlphaFoldDB" id="A0AB37XQ51"/>
<gene>
    <name evidence="1" type="ORF">EIH03_11450</name>
</gene>
<accession>A0AB37XQ51</accession>
<keyword evidence="1" id="KW-0067">ATP-binding</keyword>
<dbReference type="GO" id="GO:0005524">
    <property type="term" value="F:ATP binding"/>
    <property type="evidence" value="ECO:0007669"/>
    <property type="project" value="UniProtKB-KW"/>
</dbReference>
<name>A0AB37XQ51_STAAU</name>
<evidence type="ECO:0000313" key="2">
    <source>
        <dbReference type="Proteomes" id="UP000294017"/>
    </source>
</evidence>
<proteinExistence type="predicted"/>
<dbReference type="EMBL" id="RQTF01000230">
    <property type="protein sequence ID" value="RZI06178.1"/>
    <property type="molecule type" value="Genomic_DNA"/>
</dbReference>
<dbReference type="Proteomes" id="UP000294017">
    <property type="component" value="Unassembled WGS sequence"/>
</dbReference>
<feature type="non-terminal residue" evidence="1">
    <location>
        <position position="1"/>
    </location>
</feature>
<protein>
    <submittedName>
        <fullName evidence="1">Lantibiotic ABC transporter ATP-binding protein</fullName>
    </submittedName>
</protein>
<keyword evidence="1" id="KW-0547">Nucleotide-binding</keyword>
<organism evidence="1 2">
    <name type="scientific">Staphylococcus aureus</name>
    <dbReference type="NCBI Taxonomy" id="1280"/>
    <lineage>
        <taxon>Bacteria</taxon>
        <taxon>Bacillati</taxon>
        <taxon>Bacillota</taxon>
        <taxon>Bacilli</taxon>
        <taxon>Bacillales</taxon>
        <taxon>Staphylococcaceae</taxon>
        <taxon>Staphylococcus</taxon>
    </lineage>
</organism>
<evidence type="ECO:0000313" key="1">
    <source>
        <dbReference type="EMBL" id="RZI06178.1"/>
    </source>
</evidence>
<sequence length="49" mass="5643">SELVKITNSILIINKGKIVTETSEEELKQFKDNDLENVLLEIIEREDQA</sequence>
<comment type="caution">
    <text evidence="1">The sequence shown here is derived from an EMBL/GenBank/DDBJ whole genome shotgun (WGS) entry which is preliminary data.</text>
</comment>